<dbReference type="RefSeq" id="WP_011792125.1">
    <property type="nucleotide sequence ID" value="NC_008751.1"/>
</dbReference>
<organism evidence="2 3">
    <name type="scientific">Nitratidesulfovibrio vulgaris (strain DP4)</name>
    <name type="common">Desulfovibrio vulgaris</name>
    <dbReference type="NCBI Taxonomy" id="391774"/>
    <lineage>
        <taxon>Bacteria</taxon>
        <taxon>Pseudomonadati</taxon>
        <taxon>Thermodesulfobacteriota</taxon>
        <taxon>Desulfovibrionia</taxon>
        <taxon>Desulfovibrionales</taxon>
        <taxon>Desulfovibrionaceae</taxon>
        <taxon>Nitratidesulfovibrio</taxon>
    </lineage>
</organism>
<accession>A0A0H3A6W1</accession>
<evidence type="ECO:0000256" key="1">
    <source>
        <dbReference type="SAM" id="Phobius"/>
    </source>
</evidence>
<name>A0A0H3A6W1_NITV4</name>
<dbReference type="Proteomes" id="UP000009173">
    <property type="component" value="Chromosome"/>
</dbReference>
<dbReference type="KEGG" id="dvl:Dvul_1192"/>
<sequence length="130" mass="14578">MSDNDREARAGRQAVRHWLEDMCTAVRDIEREAADALHDKEDETAYREAMRRKALLLASLPDRGRDAVSLLPPQDRTPVEERLHRFAASAANALSIGSVFYMSALLYPEDHAPGQPNDLERFAASFTEPA</sequence>
<keyword evidence="1" id="KW-0812">Transmembrane</keyword>
<evidence type="ECO:0000313" key="3">
    <source>
        <dbReference type="Proteomes" id="UP000009173"/>
    </source>
</evidence>
<proteinExistence type="predicted"/>
<feature type="transmembrane region" description="Helical" evidence="1">
    <location>
        <begin position="86"/>
        <end position="107"/>
    </location>
</feature>
<protein>
    <submittedName>
        <fullName evidence="2">Uncharacterized protein</fullName>
    </submittedName>
</protein>
<keyword evidence="1" id="KW-1133">Transmembrane helix</keyword>
<dbReference type="EMBL" id="CP000527">
    <property type="protein sequence ID" value="ABM28212.1"/>
    <property type="molecule type" value="Genomic_DNA"/>
</dbReference>
<reference evidence="3" key="1">
    <citation type="journal article" date="2009" name="Environ. Microbiol.">
        <title>Contribution of mobile genetic elements to Desulfovibrio vulgaris genome plasticity.</title>
        <authorList>
            <person name="Walker C.B."/>
            <person name="Stolyar S."/>
            <person name="Chivian D."/>
            <person name="Pinel N."/>
            <person name="Gabster J.A."/>
            <person name="Dehal P.S."/>
            <person name="He Z."/>
            <person name="Yang Z.K."/>
            <person name="Yen H.C."/>
            <person name="Zhou J."/>
            <person name="Wall J.D."/>
            <person name="Hazen T.C."/>
            <person name="Arkin A.P."/>
            <person name="Stahl D.A."/>
        </authorList>
    </citation>
    <scope>NUCLEOTIDE SEQUENCE [LARGE SCALE GENOMIC DNA]</scope>
    <source>
        <strain evidence="3">DP4</strain>
    </source>
</reference>
<dbReference type="AlphaFoldDB" id="A0A0H3A6W1"/>
<keyword evidence="1" id="KW-0472">Membrane</keyword>
<dbReference type="HOGENOM" id="CLU_154430_0_0_7"/>
<evidence type="ECO:0000313" key="2">
    <source>
        <dbReference type="EMBL" id="ABM28212.1"/>
    </source>
</evidence>
<gene>
    <name evidence="2" type="ordered locus">Dvul_1192</name>
</gene>